<dbReference type="EMBL" id="JXJN01013687">
    <property type="status" value="NOT_ANNOTATED_CDS"/>
    <property type="molecule type" value="Genomic_DNA"/>
</dbReference>
<keyword evidence="2" id="KW-1185">Reference proteome</keyword>
<dbReference type="AlphaFoldDB" id="A0A1B0BFX4"/>
<reference evidence="2" key="1">
    <citation type="submission" date="2015-01" db="EMBL/GenBank/DDBJ databases">
        <authorList>
            <person name="Aksoy S."/>
            <person name="Warren W."/>
            <person name="Wilson R.K."/>
        </authorList>
    </citation>
    <scope>NUCLEOTIDE SEQUENCE [LARGE SCALE GENOMIC DNA]</scope>
    <source>
        <strain evidence="2">IAEA</strain>
    </source>
</reference>
<evidence type="ECO:0000313" key="2">
    <source>
        <dbReference type="Proteomes" id="UP000092460"/>
    </source>
</evidence>
<organism evidence="1 2">
    <name type="scientific">Glossina palpalis gambiensis</name>
    <dbReference type="NCBI Taxonomy" id="67801"/>
    <lineage>
        <taxon>Eukaryota</taxon>
        <taxon>Metazoa</taxon>
        <taxon>Ecdysozoa</taxon>
        <taxon>Arthropoda</taxon>
        <taxon>Hexapoda</taxon>
        <taxon>Insecta</taxon>
        <taxon>Pterygota</taxon>
        <taxon>Neoptera</taxon>
        <taxon>Endopterygota</taxon>
        <taxon>Diptera</taxon>
        <taxon>Brachycera</taxon>
        <taxon>Muscomorpha</taxon>
        <taxon>Hippoboscoidea</taxon>
        <taxon>Glossinidae</taxon>
        <taxon>Glossina</taxon>
    </lineage>
</organism>
<dbReference type="EMBL" id="JXJN01013686">
    <property type="status" value="NOT_ANNOTATED_CDS"/>
    <property type="molecule type" value="Genomic_DNA"/>
</dbReference>
<sequence length="164" mass="19115">MYHSCLPFMVTKRTQTRIHKYERSNIARGAHFINLATLCSERTLTAIQIQYKLVVCRSRSVLVISKLAVHKSLSNWSRLVNRNDSNDKLVSAVWSTFLATCRPQRSGRLRCRHLECFNPLFNEILFIYSFYYKEDSRNEKVYNCLTLGKSNTCPVKDNNVSRLS</sequence>
<dbReference type="Proteomes" id="UP000092460">
    <property type="component" value="Unassembled WGS sequence"/>
</dbReference>
<name>A0A1B0BFX4_9MUSC</name>
<dbReference type="EnsemblMetazoa" id="GPPI028716-RA">
    <property type="protein sequence ID" value="GPPI028716-PA"/>
    <property type="gene ID" value="GPPI028716"/>
</dbReference>
<accession>A0A1B0BFX4</accession>
<proteinExistence type="predicted"/>
<reference evidence="1" key="2">
    <citation type="submission" date="2020-05" db="UniProtKB">
        <authorList>
            <consortium name="EnsemblMetazoa"/>
        </authorList>
    </citation>
    <scope>IDENTIFICATION</scope>
    <source>
        <strain evidence="1">IAEA</strain>
    </source>
</reference>
<evidence type="ECO:0000313" key="1">
    <source>
        <dbReference type="EnsemblMetazoa" id="GPPI028716-PA"/>
    </source>
</evidence>
<dbReference type="VEuPathDB" id="VectorBase:GPPI028716"/>
<protein>
    <submittedName>
        <fullName evidence="1">Uncharacterized protein</fullName>
    </submittedName>
</protein>